<dbReference type="InterPro" id="IPR032151">
    <property type="entry name" value="CFAP61_N"/>
</dbReference>
<dbReference type="InterPro" id="IPR056299">
    <property type="entry name" value="CFAP61_dimer"/>
</dbReference>
<dbReference type="InterPro" id="IPR036188">
    <property type="entry name" value="FAD/NAD-bd_sf"/>
</dbReference>
<dbReference type="PANTHER" id="PTHR21178">
    <property type="entry name" value="CILIA- AND FLAGELLA-ASSOCIATED PROTEIN 61"/>
    <property type="match status" value="1"/>
</dbReference>
<dbReference type="SUPFAM" id="SSF51905">
    <property type="entry name" value="FAD/NAD(P)-binding domain"/>
    <property type="match status" value="2"/>
</dbReference>
<name>A0A6P8WEU2_DROAB</name>
<dbReference type="Gene3D" id="3.50.50.60">
    <property type="entry name" value="FAD/NAD(P)-binding domain"/>
    <property type="match status" value="2"/>
</dbReference>
<sequence length="1243" mass="145611">MDPEYIVRTAGRYDCDQIEILLNATTSRVIGDKLEVPTAHLFQEYQTHRLIASLHNAALNILAYAEFCIYPNIPVLSNDLWVQWLRGRFCVDLPITLMNTIFLNFCVYHKEHDEILKLLLMEVFYREHKVNFLIIFRPPNFKPQEYEELNKYGRVYYPTDFDMYTRKNLPTIIVIKRLGLMPIISFRKALPEDNDDVVEMIDVDEPQMRIDRGDYYIAELLMGAGGKLDRDKIIVTEDSGESSGSTGMMWLSENIDIEQLIINYDLEGVGNLVSCTPDAPHNTVKLEVFSGEYHGLRSINTKALDFTNRRTVTLNPVEKYKLTEQERVYAIFRYISDELKSAGTYMNCVPQTLVLTFDVPHRRSSGKKAKQQGLETAGKAFTLQNFILHPSLRMEYTYYYLSAMFSAYPDCDFCVVPIPPGIKFSPSLWALLQFFTRVPHRPNSKMSEEIFVAHRSSVYTDLGVYRLESEDLPDILSMFPHYILHKTSSETLLPDINSNLVAFDEIRVANLLQQIVEDVLDNELSEFSVWIVRCGNEGRENSTAVGFVVLRSFSNYESIYKQFYLPYEENYLTFERGEIVMLRLHPYFHMWSDEILRTVAIRTGYRELFYFQKFTDFVLPNDLAFKMMPVEPRRMKRNWFIDTNDAKYFRRPSLKVALPVINCVKDNFYLFRHNLCPSKFIGNQSPLVIVGFSEICKALLRLMVFSWNTPDFKHVNTTNCLSYLDITVIVKYGEIEAEYDYDLECEYCTNPQSCYLNNCNSCPFVTDATQRLDLRNWIHFVPGKVEHIDCKEKVICLENNCKIHYEKLLLLCDTKYGLPGHLQAKVPKGKVCDVPYNYAHINGRLDKIVLYYKILELNECKLPSKTIIIYGYTMAIYECIDFLLKHGVQPENIIYVQPLKVQTPEYLNIPVKDKNLDDILIDMITDLGITVYESTNFEDFTVYQTVYFIKTVNFRKCPQNELLSLPCNLFINFLENYLTAPTEHMLIRSNIRVENREILVDENFCTNDPNIYAAGKNVAIIWKVFYQYTYTSEIEMAEKLIDILELTQETSKRETRFSKPVMFRALLPLGHKLLKLTAPKRYLLAKLDNSYSHVMTTYHNGDFCRVRLGTNKIVEEITCISQNLRKHLYFLEYFCGKHESLLNNLCSRYRIGLITNLIGYFEEPWTEYIMHDQFVEMQMKNQSILKSLFAKKEDLFMVLKMEEDEFERVCKHFVEENLLKFLRAHRHEFINKFALPEDWESKR</sequence>
<keyword evidence="4" id="KW-0966">Cell projection</keyword>
<evidence type="ECO:0000313" key="3">
    <source>
        <dbReference type="Proteomes" id="UP000515160"/>
    </source>
</evidence>
<dbReference type="Pfam" id="PF23150">
    <property type="entry name" value="CFAP61_dimer"/>
    <property type="match status" value="1"/>
</dbReference>
<keyword evidence="3" id="KW-1185">Reference proteome</keyword>
<reference evidence="4" key="1">
    <citation type="submission" date="2025-08" db="UniProtKB">
        <authorList>
            <consortium name="RefSeq"/>
        </authorList>
    </citation>
    <scope>IDENTIFICATION</scope>
    <source>
        <strain evidence="4">15112-1751.03</strain>
        <tissue evidence="4">Whole Adult</tissue>
    </source>
</reference>
<protein>
    <submittedName>
        <fullName evidence="4">Cilia- and flagella-associated protein 61</fullName>
    </submittedName>
</protein>
<organism evidence="3 4">
    <name type="scientific">Drosophila albomicans</name>
    <name type="common">Fruit fly</name>
    <dbReference type="NCBI Taxonomy" id="7291"/>
    <lineage>
        <taxon>Eukaryota</taxon>
        <taxon>Metazoa</taxon>
        <taxon>Ecdysozoa</taxon>
        <taxon>Arthropoda</taxon>
        <taxon>Hexapoda</taxon>
        <taxon>Insecta</taxon>
        <taxon>Pterygota</taxon>
        <taxon>Neoptera</taxon>
        <taxon>Endopterygota</taxon>
        <taxon>Diptera</taxon>
        <taxon>Brachycera</taxon>
        <taxon>Muscomorpha</taxon>
        <taxon>Ephydroidea</taxon>
        <taxon>Drosophilidae</taxon>
        <taxon>Drosophila</taxon>
    </lineage>
</organism>
<dbReference type="Pfam" id="PF16092">
    <property type="entry name" value="CFAP61_N"/>
    <property type="match status" value="1"/>
</dbReference>
<feature type="domain" description="Cilia- and flagella-associated protein 61 N-terminal" evidence="1">
    <location>
        <begin position="7"/>
        <end position="275"/>
    </location>
</feature>
<dbReference type="PANTHER" id="PTHR21178:SF8">
    <property type="entry name" value="CILIA- AND FLAGELLA-ASSOCIATED PROTEIN 61"/>
    <property type="match status" value="1"/>
</dbReference>
<feature type="domain" description="CFAP61 dimerisation" evidence="2">
    <location>
        <begin position="1056"/>
        <end position="1169"/>
    </location>
</feature>
<keyword evidence="4" id="KW-0969">Cilium</keyword>
<dbReference type="RefSeq" id="XP_034102019.1">
    <property type="nucleotide sequence ID" value="XM_034246128.2"/>
</dbReference>
<evidence type="ECO:0000313" key="4">
    <source>
        <dbReference type="RefSeq" id="XP_034102019.1"/>
    </source>
</evidence>
<dbReference type="Proteomes" id="UP000515160">
    <property type="component" value="Chromosome 3"/>
</dbReference>
<evidence type="ECO:0000259" key="1">
    <source>
        <dbReference type="Pfam" id="PF16092"/>
    </source>
</evidence>
<gene>
    <name evidence="4" type="primary">LOC117566587</name>
</gene>
<proteinExistence type="predicted"/>
<dbReference type="AlphaFoldDB" id="A0A6P8WEU2"/>
<evidence type="ECO:0000259" key="2">
    <source>
        <dbReference type="Pfam" id="PF23150"/>
    </source>
</evidence>
<dbReference type="InterPro" id="IPR038884">
    <property type="entry name" value="CFAP61"/>
</dbReference>
<accession>A0A6P8WEU2</accession>
<dbReference type="OrthoDB" id="382863at2759"/>
<dbReference type="GeneID" id="117566587"/>
<keyword evidence="4" id="KW-0282">Flagellum</keyword>